<dbReference type="Proteomes" id="UP000700334">
    <property type="component" value="Unassembled WGS sequence"/>
</dbReference>
<keyword evidence="2" id="KW-0131">Cell cycle</keyword>
<dbReference type="OrthoDB" id="298344at2759"/>
<dbReference type="EMBL" id="JAGFMF010011726">
    <property type="protein sequence ID" value="KAG8514769.1"/>
    <property type="molecule type" value="Genomic_DNA"/>
</dbReference>
<dbReference type="AlphaFoldDB" id="A0A8J6A3I7"/>
<gene>
    <name evidence="2" type="ORF">J0S82_001868</name>
</gene>
<evidence type="ECO:0000256" key="1">
    <source>
        <dbReference type="SAM" id="MobiDB-lite"/>
    </source>
</evidence>
<organism evidence="2 3">
    <name type="scientific">Galemys pyrenaicus</name>
    <name type="common">Iberian desman</name>
    <name type="synonym">Pyrenean desman</name>
    <dbReference type="NCBI Taxonomy" id="202257"/>
    <lineage>
        <taxon>Eukaryota</taxon>
        <taxon>Metazoa</taxon>
        <taxon>Chordata</taxon>
        <taxon>Craniata</taxon>
        <taxon>Vertebrata</taxon>
        <taxon>Euteleostomi</taxon>
        <taxon>Mammalia</taxon>
        <taxon>Eutheria</taxon>
        <taxon>Laurasiatheria</taxon>
        <taxon>Eulipotyphla</taxon>
        <taxon>Talpidae</taxon>
        <taxon>Galemys</taxon>
    </lineage>
</organism>
<evidence type="ECO:0000313" key="2">
    <source>
        <dbReference type="EMBL" id="KAG8514769.1"/>
    </source>
</evidence>
<reference evidence="2" key="1">
    <citation type="journal article" date="2021" name="Evol. Appl.">
        <title>The genome of the Pyrenean desman and the effects of bottlenecks and inbreeding on the genomic landscape of an endangered species.</title>
        <authorList>
            <person name="Escoda L."/>
            <person name="Castresana J."/>
        </authorList>
    </citation>
    <scope>NUCLEOTIDE SEQUENCE</scope>
    <source>
        <strain evidence="2">IBE-C5619</strain>
    </source>
</reference>
<comment type="caution">
    <text evidence="2">The sequence shown here is derived from an EMBL/GenBank/DDBJ whole genome shotgun (WGS) entry which is preliminary data.</text>
</comment>
<dbReference type="GO" id="GO:0051301">
    <property type="term" value="P:cell division"/>
    <property type="evidence" value="ECO:0007669"/>
    <property type="project" value="UniProtKB-KW"/>
</dbReference>
<evidence type="ECO:0000313" key="3">
    <source>
        <dbReference type="Proteomes" id="UP000700334"/>
    </source>
</evidence>
<name>A0A8J6A3I7_GALPY</name>
<keyword evidence="3" id="KW-1185">Reference proteome</keyword>
<proteinExistence type="predicted"/>
<feature type="compositionally biased region" description="Basic and acidic residues" evidence="1">
    <location>
        <begin position="197"/>
        <end position="241"/>
    </location>
</feature>
<feature type="region of interest" description="Disordered" evidence="1">
    <location>
        <begin position="192"/>
        <end position="241"/>
    </location>
</feature>
<accession>A0A8J6A3I7</accession>
<keyword evidence="2" id="KW-0132">Cell division</keyword>
<sequence length="241" mass="25825">MQTELSPETENALSQETRSCWLAGSSDRELGFNREDVERALPVSATFQPKPFAALCPSSQPAQSLLAQPAVAAVRGRLLGLASPPDCSCQASGCAGKVLRAAARLPPFTCVPCTVLLTIGKAGPSAAAGTSSSRLDPAGSPGIPKEVADIFNAPSDDEDFLGFRDDVPMETLSSEESCDSFDSLEPRKQRSCVNSPELEKLHELPEPEKLVSSPELEKLRELPEPEKLCELPEPEKLRELP</sequence>
<protein>
    <submittedName>
        <fullName evidence="2">Cell division cycle-associated 7-like protein</fullName>
    </submittedName>
</protein>